<dbReference type="Proteomes" id="UP000696485">
    <property type="component" value="Unassembled WGS sequence"/>
</dbReference>
<proteinExistence type="predicted"/>
<gene>
    <name evidence="1" type="ORF">BG006_000981</name>
</gene>
<keyword evidence="2" id="KW-1185">Reference proteome</keyword>
<name>A0A9P5SDB0_9FUNG</name>
<comment type="caution">
    <text evidence="1">The sequence shown here is derived from an EMBL/GenBank/DDBJ whole genome shotgun (WGS) entry which is preliminary data.</text>
</comment>
<reference evidence="1" key="1">
    <citation type="journal article" date="2020" name="Fungal Divers.">
        <title>Resolving the Mortierellaceae phylogeny through synthesis of multi-gene phylogenetics and phylogenomics.</title>
        <authorList>
            <person name="Vandepol N."/>
            <person name="Liber J."/>
            <person name="Desiro A."/>
            <person name="Na H."/>
            <person name="Kennedy M."/>
            <person name="Barry K."/>
            <person name="Grigoriev I.V."/>
            <person name="Miller A.N."/>
            <person name="O'Donnell K."/>
            <person name="Stajich J.E."/>
            <person name="Bonito G."/>
        </authorList>
    </citation>
    <scope>NUCLEOTIDE SEQUENCE</scope>
    <source>
        <strain evidence="1">NVP1</strain>
    </source>
</reference>
<evidence type="ECO:0000313" key="1">
    <source>
        <dbReference type="EMBL" id="KAF9323962.1"/>
    </source>
</evidence>
<dbReference type="EMBL" id="JAAAUY010001180">
    <property type="protein sequence ID" value="KAF9323962.1"/>
    <property type="molecule type" value="Genomic_DNA"/>
</dbReference>
<dbReference type="AlphaFoldDB" id="A0A9P5SDB0"/>
<organism evidence="1 2">
    <name type="scientific">Podila minutissima</name>
    <dbReference type="NCBI Taxonomy" id="64525"/>
    <lineage>
        <taxon>Eukaryota</taxon>
        <taxon>Fungi</taxon>
        <taxon>Fungi incertae sedis</taxon>
        <taxon>Mucoromycota</taxon>
        <taxon>Mortierellomycotina</taxon>
        <taxon>Mortierellomycetes</taxon>
        <taxon>Mortierellales</taxon>
        <taxon>Mortierellaceae</taxon>
        <taxon>Podila</taxon>
    </lineage>
</organism>
<sequence length="238" mass="27444">MIIDEPFVFQAPYNYIQKEDKGFYKHFREYYRDLQDLQSEGKIFARHAPLDLIYAFHKKPLKQQLFAILKAAKHRDIMVLKTPILAFKPVIFPDEGDSAVPPFYYPESSHSGPDIVFVLQIDNQLYPVFLQTKLLDDISPGKVEDARLTVHETKLKVHVPNLTSDCLGGKYLSLIYIHPMIIKMPQEGWDGETLWDMESEAGTNRNQDFKDGDLMQLLMILDGSNMRNFLPPGVVELL</sequence>
<protein>
    <submittedName>
        <fullName evidence="1">Uncharacterized protein</fullName>
    </submittedName>
</protein>
<evidence type="ECO:0000313" key="2">
    <source>
        <dbReference type="Proteomes" id="UP000696485"/>
    </source>
</evidence>
<accession>A0A9P5SDB0</accession>